<keyword evidence="4" id="KW-0547">Nucleotide-binding</keyword>
<dbReference type="EMBL" id="KK100241">
    <property type="protein sequence ID" value="KIZ07655.1"/>
    <property type="molecule type" value="Genomic_DNA"/>
</dbReference>
<reference evidence="16 17" key="1">
    <citation type="journal article" date="2013" name="BMC Genomics">
        <title>Reconstruction of the lipid metabolism for the microalga Monoraphidium neglectum from its genome sequence reveals characteristics suitable for biofuel production.</title>
        <authorList>
            <person name="Bogen C."/>
            <person name="Al-Dilaimi A."/>
            <person name="Albersmeier A."/>
            <person name="Wichmann J."/>
            <person name="Grundmann M."/>
            <person name="Rupp O."/>
            <person name="Lauersen K.J."/>
            <person name="Blifernez-Klassen O."/>
            <person name="Kalinowski J."/>
            <person name="Goesmann A."/>
            <person name="Mussgnug J.H."/>
            <person name="Kruse O."/>
        </authorList>
    </citation>
    <scope>NUCLEOTIDE SEQUENCE [LARGE SCALE GENOMIC DNA]</scope>
    <source>
        <strain evidence="16 17">SAG 48.87</strain>
    </source>
</reference>
<evidence type="ECO:0000256" key="1">
    <source>
        <dbReference type="ARBA" id="ARBA00004430"/>
    </source>
</evidence>
<gene>
    <name evidence="16" type="ORF">MNEG_0294</name>
</gene>
<dbReference type="KEGG" id="mng:MNEG_0294"/>
<evidence type="ECO:0000259" key="15">
    <source>
        <dbReference type="Pfam" id="PF12781"/>
    </source>
</evidence>
<dbReference type="PANTHER" id="PTHR22878">
    <property type="entry name" value="DYNEIN HEAVY CHAIN 6, AXONEMAL-LIKE-RELATED"/>
    <property type="match status" value="1"/>
</dbReference>
<feature type="coiled-coil region" evidence="12">
    <location>
        <begin position="545"/>
        <end position="593"/>
    </location>
</feature>
<evidence type="ECO:0000256" key="7">
    <source>
        <dbReference type="ARBA" id="ARBA00023054"/>
    </source>
</evidence>
<feature type="domain" description="Dynein heavy chain coiled coil stalk" evidence="13">
    <location>
        <begin position="325"/>
        <end position="665"/>
    </location>
</feature>
<proteinExistence type="predicted"/>
<dbReference type="Pfam" id="PF12780">
    <property type="entry name" value="AAA_8"/>
    <property type="match status" value="1"/>
</dbReference>
<dbReference type="GO" id="GO:0005524">
    <property type="term" value="F:ATP binding"/>
    <property type="evidence" value="ECO:0007669"/>
    <property type="project" value="UniProtKB-KW"/>
</dbReference>
<evidence type="ECO:0000259" key="13">
    <source>
        <dbReference type="Pfam" id="PF12777"/>
    </source>
</evidence>
<dbReference type="AlphaFoldDB" id="A0A0D2MZ42"/>
<keyword evidence="7 12" id="KW-0175">Coiled coil</keyword>
<evidence type="ECO:0000256" key="5">
    <source>
        <dbReference type="ARBA" id="ARBA00022840"/>
    </source>
</evidence>
<dbReference type="OrthoDB" id="537704at2759"/>
<keyword evidence="9" id="KW-0505">Motor protein</keyword>
<evidence type="ECO:0000256" key="3">
    <source>
        <dbReference type="ARBA" id="ARBA00022701"/>
    </source>
</evidence>
<dbReference type="GO" id="GO:0051959">
    <property type="term" value="F:dynein light intermediate chain binding"/>
    <property type="evidence" value="ECO:0007669"/>
    <property type="project" value="InterPro"/>
</dbReference>
<keyword evidence="2" id="KW-0963">Cytoplasm</keyword>
<dbReference type="Gene3D" id="3.40.50.300">
    <property type="entry name" value="P-loop containing nucleotide triphosphate hydrolases"/>
    <property type="match status" value="2"/>
</dbReference>
<evidence type="ECO:0000256" key="8">
    <source>
        <dbReference type="ARBA" id="ARBA00023069"/>
    </source>
</evidence>
<evidence type="ECO:0000313" key="16">
    <source>
        <dbReference type="EMBL" id="KIZ07655.1"/>
    </source>
</evidence>
<dbReference type="GO" id="GO:0005874">
    <property type="term" value="C:microtubule"/>
    <property type="evidence" value="ECO:0007669"/>
    <property type="project" value="UniProtKB-KW"/>
</dbReference>
<dbReference type="GO" id="GO:0045505">
    <property type="term" value="F:dynein intermediate chain binding"/>
    <property type="evidence" value="ECO:0007669"/>
    <property type="project" value="InterPro"/>
</dbReference>
<keyword evidence="5" id="KW-0067">ATP-binding</keyword>
<comment type="subcellular location">
    <subcellularLocation>
        <location evidence="1">Cytoplasm</location>
        <location evidence="1">Cytoskeleton</location>
        <location evidence="1">Cilium axoneme</location>
    </subcellularLocation>
</comment>
<dbReference type="InterPro" id="IPR027417">
    <property type="entry name" value="P-loop_NTPase"/>
</dbReference>
<dbReference type="InterPro" id="IPR024743">
    <property type="entry name" value="Dynein_HC_stalk"/>
</dbReference>
<evidence type="ECO:0000256" key="4">
    <source>
        <dbReference type="ARBA" id="ARBA00022741"/>
    </source>
</evidence>
<dbReference type="InterPro" id="IPR035706">
    <property type="entry name" value="AAA_9"/>
</dbReference>
<dbReference type="Pfam" id="PF12781">
    <property type="entry name" value="AAA_9"/>
    <property type="match status" value="1"/>
</dbReference>
<feature type="domain" description="Dynein heavy chain ATP-binding dynein motor region" evidence="15">
    <location>
        <begin position="694"/>
        <end position="841"/>
    </location>
</feature>
<dbReference type="GO" id="GO:0030286">
    <property type="term" value="C:dynein complex"/>
    <property type="evidence" value="ECO:0007669"/>
    <property type="project" value="UniProtKB-KW"/>
</dbReference>
<dbReference type="GO" id="GO:0005930">
    <property type="term" value="C:axoneme"/>
    <property type="evidence" value="ECO:0007669"/>
    <property type="project" value="UniProtKB-SubCell"/>
</dbReference>
<keyword evidence="6" id="KW-0243">Dynein</keyword>
<accession>A0A0D2MZ42</accession>
<keyword evidence="17" id="KW-1185">Reference proteome</keyword>
<evidence type="ECO:0000256" key="10">
    <source>
        <dbReference type="ARBA" id="ARBA00023212"/>
    </source>
</evidence>
<evidence type="ECO:0000256" key="12">
    <source>
        <dbReference type="SAM" id="Coils"/>
    </source>
</evidence>
<dbReference type="FunFam" id="3.40.50.300:FF:001145">
    <property type="entry name" value="Putative dynein heavy chain"/>
    <property type="match status" value="1"/>
</dbReference>
<dbReference type="RefSeq" id="XP_013906674.1">
    <property type="nucleotide sequence ID" value="XM_014051220.1"/>
</dbReference>
<dbReference type="SUPFAM" id="SSF52540">
    <property type="entry name" value="P-loop containing nucleoside triphosphate hydrolases"/>
    <property type="match status" value="1"/>
</dbReference>
<keyword evidence="10" id="KW-0206">Cytoskeleton</keyword>
<feature type="domain" description="Dynein heavy chain AAA module D4" evidence="14">
    <location>
        <begin position="57"/>
        <end position="312"/>
    </location>
</feature>
<keyword evidence="3" id="KW-0493">Microtubule</keyword>
<evidence type="ECO:0000256" key="2">
    <source>
        <dbReference type="ARBA" id="ARBA00022490"/>
    </source>
</evidence>
<keyword evidence="11" id="KW-0966">Cell projection</keyword>
<dbReference type="Proteomes" id="UP000054498">
    <property type="component" value="Unassembled WGS sequence"/>
</dbReference>
<evidence type="ECO:0000256" key="11">
    <source>
        <dbReference type="ARBA" id="ARBA00023273"/>
    </source>
</evidence>
<dbReference type="FunFam" id="1.20.920.20:FF:000006">
    <property type="entry name" value="Dynein, axonemal, heavy chain 6"/>
    <property type="match status" value="1"/>
</dbReference>
<evidence type="ECO:0000256" key="9">
    <source>
        <dbReference type="ARBA" id="ARBA00023175"/>
    </source>
</evidence>
<name>A0A0D2MZ42_9CHLO</name>
<evidence type="ECO:0000259" key="14">
    <source>
        <dbReference type="Pfam" id="PF12780"/>
    </source>
</evidence>
<dbReference type="GO" id="GO:0007018">
    <property type="term" value="P:microtubule-based movement"/>
    <property type="evidence" value="ECO:0007669"/>
    <property type="project" value="InterPro"/>
</dbReference>
<protein>
    <submittedName>
        <fullName evidence="16">Dynein heavy chain 6, axonemal</fullName>
    </submittedName>
</protein>
<evidence type="ECO:0000256" key="6">
    <source>
        <dbReference type="ARBA" id="ARBA00023017"/>
    </source>
</evidence>
<sequence>MSYDDAFCNNVIMWGDFMRPGLDLSERQYEEVTDQARLHKVLEGCLDDYNTSSSGTMSLVFFQEAVHHISRISRILRLPRGNALLVGVGGSGKQSLTRFAAHMGGFSLFQIELTRGYGQAEFREDLKKAGVEGKPVVFLLPDSKIVSEGFLEDVNNMLNSGEVPGMFGADEKDAIVSDVRDWVAARGLNAGREGCWTAFIDRVRDNLHIVLAMSPVGDAFRARCREFPSLINCTTIDWFNAWPAEALASVSAKFLDGTDLGGPEVSKALAGMCVELHTSVEEASTRFYAQLRRRFYTTPKSYLDMISLYLQLLAVKREELRQARDRLLNGLRKLQETNSLVEAMRTELAALQPVLAAKAEATAELLGRVDRDQAEAEKVKAVVEFEEADVKRMQQATQAMADEAQADLDEALPALEAALDSLKALNKARPRPNDIVEIKSFPKPPPLVQMTLEAVCILKQEKPDWDTAKRILGEGNFMRSLEEFDKDSIPDGVIKKLRRYIDDPTYTPESVAKQSKAAMSLCMWTRAMDVYNRVAKVVEPKRQKLRQAQEQLASANAALAAKQAALREVVERVEGLRRQLAETQAEQKHLNEQAWPEKADLTRKRLERAGKLTSGLADEGVRWGATAAAIEESARLLVGDVFLAAGCIAYLGAFTGAFREDLMRRWVEGCQARGIPVSGDCTLRGTLASAVEVREWVLAGLPSDGVSVDNAILATRAKRWPLMIDPQGQANGWVRALEARSGLRVVKPGDANFLRSLESCIRVGNPVLIEDVGESLDPALEPVLARAVFKQGGRMMIRLGDADVDYDAGFRLYLTTKLANPHYLPEVCIKVTLINFTVTMKVMTGGSGDAAFTGST</sequence>
<dbReference type="FunFam" id="3.40.50.300:FF:002141">
    <property type="entry name" value="Dynein heavy chain"/>
    <property type="match status" value="1"/>
</dbReference>
<dbReference type="Pfam" id="PF12777">
    <property type="entry name" value="MT"/>
    <property type="match status" value="1"/>
</dbReference>
<dbReference type="PANTHER" id="PTHR22878:SF68">
    <property type="entry name" value="DYNEIN HEAVY CHAIN 6, AXONEMAL-LIKE"/>
    <property type="match status" value="1"/>
</dbReference>
<dbReference type="InterPro" id="IPR026983">
    <property type="entry name" value="DHC"/>
</dbReference>
<dbReference type="InterPro" id="IPR024317">
    <property type="entry name" value="Dynein_heavy_chain_D4_dom"/>
</dbReference>
<dbReference type="GeneID" id="25726412"/>
<dbReference type="Gene3D" id="1.20.920.20">
    <property type="match status" value="1"/>
</dbReference>
<organism evidence="16 17">
    <name type="scientific">Monoraphidium neglectum</name>
    <dbReference type="NCBI Taxonomy" id="145388"/>
    <lineage>
        <taxon>Eukaryota</taxon>
        <taxon>Viridiplantae</taxon>
        <taxon>Chlorophyta</taxon>
        <taxon>core chlorophytes</taxon>
        <taxon>Chlorophyceae</taxon>
        <taxon>CS clade</taxon>
        <taxon>Sphaeropleales</taxon>
        <taxon>Selenastraceae</taxon>
        <taxon>Monoraphidium</taxon>
    </lineage>
</organism>
<dbReference type="STRING" id="145388.A0A0D2MZ42"/>
<keyword evidence="8" id="KW-0969">Cilium</keyword>
<evidence type="ECO:0000313" key="17">
    <source>
        <dbReference type="Proteomes" id="UP000054498"/>
    </source>
</evidence>